<evidence type="ECO:0000259" key="2">
    <source>
        <dbReference type="Pfam" id="PF22622"/>
    </source>
</evidence>
<dbReference type="RefSeq" id="WP_380798286.1">
    <property type="nucleotide sequence ID" value="NZ_JBHRVU010000005.1"/>
</dbReference>
<dbReference type="InterPro" id="IPR054357">
    <property type="entry name" value="MFE-2_N"/>
</dbReference>
<dbReference type="Proteomes" id="UP001595681">
    <property type="component" value="Unassembled WGS sequence"/>
</dbReference>
<dbReference type="CDD" id="cd03448">
    <property type="entry name" value="HDE_HSD"/>
    <property type="match status" value="1"/>
</dbReference>
<proteinExistence type="predicted"/>
<dbReference type="Pfam" id="PF01575">
    <property type="entry name" value="MaoC_dehydratas"/>
    <property type="match status" value="1"/>
</dbReference>
<protein>
    <submittedName>
        <fullName evidence="3">MaoC/PaaZ C-terminal domain-containing protein</fullName>
    </submittedName>
</protein>
<organism evidence="3 4">
    <name type="scientific">Sphingobium rhizovicinum</name>
    <dbReference type="NCBI Taxonomy" id="432308"/>
    <lineage>
        <taxon>Bacteria</taxon>
        <taxon>Pseudomonadati</taxon>
        <taxon>Pseudomonadota</taxon>
        <taxon>Alphaproteobacteria</taxon>
        <taxon>Sphingomonadales</taxon>
        <taxon>Sphingomonadaceae</taxon>
        <taxon>Sphingobium</taxon>
    </lineage>
</organism>
<evidence type="ECO:0000259" key="1">
    <source>
        <dbReference type="Pfam" id="PF01575"/>
    </source>
</evidence>
<comment type="caution">
    <text evidence="3">The sequence shown here is derived from an EMBL/GenBank/DDBJ whole genome shotgun (WGS) entry which is preliminary data.</text>
</comment>
<dbReference type="Pfam" id="PF22622">
    <property type="entry name" value="MFE-2_hydrat-2_N"/>
    <property type="match status" value="1"/>
</dbReference>
<keyword evidence="4" id="KW-1185">Reference proteome</keyword>
<feature type="domain" description="Peroxisomal multifunctional enzyme type 2-like N-terminal" evidence="2">
    <location>
        <begin position="9"/>
        <end position="136"/>
    </location>
</feature>
<reference evidence="4" key="1">
    <citation type="journal article" date="2019" name="Int. J. Syst. Evol. Microbiol.">
        <title>The Global Catalogue of Microorganisms (GCM) 10K type strain sequencing project: providing services to taxonomists for standard genome sequencing and annotation.</title>
        <authorList>
            <consortium name="The Broad Institute Genomics Platform"/>
            <consortium name="The Broad Institute Genome Sequencing Center for Infectious Disease"/>
            <person name="Wu L."/>
            <person name="Ma J."/>
        </authorList>
    </citation>
    <scope>NUCLEOTIDE SEQUENCE [LARGE SCALE GENOMIC DNA]</scope>
    <source>
        <strain evidence="4">CCM 7491</strain>
    </source>
</reference>
<evidence type="ECO:0000313" key="4">
    <source>
        <dbReference type="Proteomes" id="UP001595681"/>
    </source>
</evidence>
<sequence>MMIDPIIQSYDKRDTIIFALGLGYGADPLNEGELPFVYEKDLRCLPAYANILCHPGFWAQDPAFGIDWVKILHAEQDLVMHSPLPAVGAVRGEYRVAGIEDKGEGRGALLHQVKQLYDEADDTHLATVRSTLFLRGNGGEGGFGDSMPVAAPVPDRAPDRVVEIATLPRQALIYRLSGDWNPLHADPAIARKAGFDRPILHGLCTKGLANRAILSAYCDNDVTRFKSMFVRFSKPVMPGETIRIEFFEEGEGQLRFRAIAVERDIVVLDRCSATVA</sequence>
<accession>A0ABV7NM24</accession>
<dbReference type="PANTHER" id="PTHR13078">
    <property type="entry name" value="PEROXISOMAL MULTIFUNCTIONAL ENZYME TYPE 2-RELATED"/>
    <property type="match status" value="1"/>
</dbReference>
<evidence type="ECO:0000313" key="3">
    <source>
        <dbReference type="EMBL" id="MFC3443499.1"/>
    </source>
</evidence>
<dbReference type="InterPro" id="IPR002539">
    <property type="entry name" value="MaoC-like_dom"/>
</dbReference>
<dbReference type="PANTHER" id="PTHR13078:SF56">
    <property type="entry name" value="PEROXISOMAL MULTIFUNCTIONAL ENZYME TYPE 2"/>
    <property type="match status" value="1"/>
</dbReference>
<feature type="domain" description="MaoC-like" evidence="1">
    <location>
        <begin position="152"/>
        <end position="265"/>
    </location>
</feature>
<dbReference type="EMBL" id="JBHRVU010000005">
    <property type="protein sequence ID" value="MFC3443499.1"/>
    <property type="molecule type" value="Genomic_DNA"/>
</dbReference>
<gene>
    <name evidence="3" type="ORF">ACFOKF_20285</name>
</gene>
<dbReference type="InterPro" id="IPR029069">
    <property type="entry name" value="HotDog_dom_sf"/>
</dbReference>
<dbReference type="Gene3D" id="3.10.129.10">
    <property type="entry name" value="Hotdog Thioesterase"/>
    <property type="match status" value="1"/>
</dbReference>
<dbReference type="SUPFAM" id="SSF54637">
    <property type="entry name" value="Thioesterase/thiol ester dehydrase-isomerase"/>
    <property type="match status" value="2"/>
</dbReference>
<name>A0ABV7NM24_9SPHN</name>